<feature type="domain" description="NAD-dependent epimerase/dehydratase" evidence="2">
    <location>
        <begin position="12"/>
        <end position="172"/>
    </location>
</feature>
<feature type="compositionally biased region" description="Gly residues" evidence="1">
    <location>
        <begin position="253"/>
        <end position="264"/>
    </location>
</feature>
<reference evidence="3 4" key="1">
    <citation type="submission" date="2018-10" db="EMBL/GenBank/DDBJ databases">
        <title>Genomic Encyclopedia of Type Strains, Phase IV (KMG-IV): sequencing the most valuable type-strain genomes for metagenomic binning, comparative biology and taxonomic classification.</title>
        <authorList>
            <person name="Goeker M."/>
        </authorList>
    </citation>
    <scope>NUCLEOTIDE SEQUENCE [LARGE SCALE GENOMIC DNA]</scope>
    <source>
        <strain evidence="3 4">DSM 25586</strain>
    </source>
</reference>
<dbReference type="EMBL" id="RBIR01000012">
    <property type="protein sequence ID" value="RKR12687.1"/>
    <property type="molecule type" value="Genomic_DNA"/>
</dbReference>
<dbReference type="RefSeq" id="WP_120955368.1">
    <property type="nucleotide sequence ID" value="NZ_RBIR01000012.1"/>
</dbReference>
<dbReference type="Proteomes" id="UP000276055">
    <property type="component" value="Unassembled WGS sequence"/>
</dbReference>
<evidence type="ECO:0000313" key="3">
    <source>
        <dbReference type="EMBL" id="RKR12687.1"/>
    </source>
</evidence>
<organism evidence="3 4">
    <name type="scientific">Arthrobacter oryzae</name>
    <dbReference type="NCBI Taxonomy" id="409290"/>
    <lineage>
        <taxon>Bacteria</taxon>
        <taxon>Bacillati</taxon>
        <taxon>Actinomycetota</taxon>
        <taxon>Actinomycetes</taxon>
        <taxon>Micrococcales</taxon>
        <taxon>Micrococcaceae</taxon>
        <taxon>Arthrobacter</taxon>
    </lineage>
</organism>
<protein>
    <submittedName>
        <fullName evidence="3">Nucleoside-diphosphate-sugar epimerase</fullName>
    </submittedName>
</protein>
<evidence type="ECO:0000256" key="1">
    <source>
        <dbReference type="SAM" id="MobiDB-lite"/>
    </source>
</evidence>
<dbReference type="PANTHER" id="PTHR48079">
    <property type="entry name" value="PROTEIN YEEZ"/>
    <property type="match status" value="1"/>
</dbReference>
<evidence type="ECO:0000313" key="4">
    <source>
        <dbReference type="Proteomes" id="UP000276055"/>
    </source>
</evidence>
<dbReference type="Pfam" id="PF01370">
    <property type="entry name" value="Epimerase"/>
    <property type="match status" value="1"/>
</dbReference>
<dbReference type="GO" id="GO:0005737">
    <property type="term" value="C:cytoplasm"/>
    <property type="evidence" value="ECO:0007669"/>
    <property type="project" value="TreeGrafter"/>
</dbReference>
<proteinExistence type="predicted"/>
<dbReference type="Gene3D" id="3.40.50.720">
    <property type="entry name" value="NAD(P)-binding Rossmann-like Domain"/>
    <property type="match status" value="1"/>
</dbReference>
<dbReference type="CDD" id="cd05266">
    <property type="entry name" value="SDR_a4"/>
    <property type="match status" value="1"/>
</dbReference>
<dbReference type="OrthoDB" id="9808276at2"/>
<comment type="caution">
    <text evidence="3">The sequence shown here is derived from an EMBL/GenBank/DDBJ whole genome shotgun (WGS) entry which is preliminary data.</text>
</comment>
<dbReference type="InterPro" id="IPR036291">
    <property type="entry name" value="NAD(P)-bd_dom_sf"/>
</dbReference>
<gene>
    <name evidence="3" type="ORF">C8D78_3794</name>
</gene>
<dbReference type="InterPro" id="IPR001509">
    <property type="entry name" value="Epimerase_deHydtase"/>
</dbReference>
<dbReference type="GO" id="GO:0004029">
    <property type="term" value="F:aldehyde dehydrogenase (NAD+) activity"/>
    <property type="evidence" value="ECO:0007669"/>
    <property type="project" value="TreeGrafter"/>
</dbReference>
<evidence type="ECO:0000259" key="2">
    <source>
        <dbReference type="Pfam" id="PF01370"/>
    </source>
</evidence>
<accession>A0A495EA19</accession>
<sequence>MTVLLAGCGDLGTEAGLRFAAAGHRVVGWRRSPEKLPAAIEGVAADLSSGELPPVPADTTAVVVAIAADSPTEEAYRAAYVDGLAHVLDAVLASRAGVRRVLFVSSTAVYGDAGGGWIDERTTPEPGGFSGRIIREAEELLYSRLRGTGITPVVLRLGGIYGPGRTRLIDQVRGGSAVIPAASRFTNRIHRDDAAAAIVHLCTMDTVPGPVYLGVDNEPAELGNVLGFLAAELGLPAPASESDAVAAAPTSNGGAGAGASGAAGSGEPSRGGNKRVSNALLRSTGFEFHYPSFREGYRAILAGVGVRHP</sequence>
<name>A0A495EA19_9MICC</name>
<feature type="region of interest" description="Disordered" evidence="1">
    <location>
        <begin position="244"/>
        <end position="275"/>
    </location>
</feature>
<dbReference type="InterPro" id="IPR051783">
    <property type="entry name" value="NAD(P)-dependent_oxidoreduct"/>
</dbReference>
<dbReference type="SUPFAM" id="SSF51735">
    <property type="entry name" value="NAD(P)-binding Rossmann-fold domains"/>
    <property type="match status" value="1"/>
</dbReference>
<dbReference type="PANTHER" id="PTHR48079:SF6">
    <property type="entry name" value="NAD(P)-BINDING DOMAIN-CONTAINING PROTEIN-RELATED"/>
    <property type="match status" value="1"/>
</dbReference>
<dbReference type="AlphaFoldDB" id="A0A495EA19"/>